<proteinExistence type="predicted"/>
<evidence type="ECO:0000313" key="2">
    <source>
        <dbReference type="Proteomes" id="UP000800092"/>
    </source>
</evidence>
<sequence>MAANNILELGIEIALAVYGAANGQAFSRTMDPLSKSLTLLCWCVEMVEEMAEME</sequence>
<gene>
    <name evidence="1" type="ORF">EV356DRAFT_503095</name>
</gene>
<dbReference type="EMBL" id="ML991803">
    <property type="protein sequence ID" value="KAF2233858.1"/>
    <property type="molecule type" value="Genomic_DNA"/>
</dbReference>
<dbReference type="AlphaFoldDB" id="A0A6A6H7P0"/>
<name>A0A6A6H7P0_VIRVR</name>
<accession>A0A6A6H7P0</accession>
<evidence type="ECO:0000313" key="1">
    <source>
        <dbReference type="EMBL" id="KAF2233858.1"/>
    </source>
</evidence>
<protein>
    <submittedName>
        <fullName evidence="1">Uncharacterized protein</fullName>
    </submittedName>
</protein>
<keyword evidence="2" id="KW-1185">Reference proteome</keyword>
<reference evidence="1" key="1">
    <citation type="journal article" date="2020" name="Stud. Mycol.">
        <title>101 Dothideomycetes genomes: a test case for predicting lifestyles and emergence of pathogens.</title>
        <authorList>
            <person name="Haridas S."/>
            <person name="Albert R."/>
            <person name="Binder M."/>
            <person name="Bloem J."/>
            <person name="Labutti K."/>
            <person name="Salamov A."/>
            <person name="Andreopoulos B."/>
            <person name="Baker S."/>
            <person name="Barry K."/>
            <person name="Bills G."/>
            <person name="Bluhm B."/>
            <person name="Cannon C."/>
            <person name="Castanera R."/>
            <person name="Culley D."/>
            <person name="Daum C."/>
            <person name="Ezra D."/>
            <person name="Gonzalez J."/>
            <person name="Henrissat B."/>
            <person name="Kuo A."/>
            <person name="Liang C."/>
            <person name="Lipzen A."/>
            <person name="Lutzoni F."/>
            <person name="Magnuson J."/>
            <person name="Mondo S."/>
            <person name="Nolan M."/>
            <person name="Ohm R."/>
            <person name="Pangilinan J."/>
            <person name="Park H.-J."/>
            <person name="Ramirez L."/>
            <person name="Alfaro M."/>
            <person name="Sun H."/>
            <person name="Tritt A."/>
            <person name="Yoshinaga Y."/>
            <person name="Zwiers L.-H."/>
            <person name="Turgeon B."/>
            <person name="Goodwin S."/>
            <person name="Spatafora J."/>
            <person name="Crous P."/>
            <person name="Grigoriev I."/>
        </authorList>
    </citation>
    <scope>NUCLEOTIDE SEQUENCE</scope>
    <source>
        <strain evidence="1">Tuck. ex Michener</strain>
    </source>
</reference>
<organism evidence="1 2">
    <name type="scientific">Viridothelium virens</name>
    <name type="common">Speckled blister lichen</name>
    <name type="synonym">Trypethelium virens</name>
    <dbReference type="NCBI Taxonomy" id="1048519"/>
    <lineage>
        <taxon>Eukaryota</taxon>
        <taxon>Fungi</taxon>
        <taxon>Dikarya</taxon>
        <taxon>Ascomycota</taxon>
        <taxon>Pezizomycotina</taxon>
        <taxon>Dothideomycetes</taxon>
        <taxon>Dothideomycetes incertae sedis</taxon>
        <taxon>Trypetheliales</taxon>
        <taxon>Trypetheliaceae</taxon>
        <taxon>Viridothelium</taxon>
    </lineage>
</organism>
<dbReference type="Proteomes" id="UP000800092">
    <property type="component" value="Unassembled WGS sequence"/>
</dbReference>